<gene>
    <name evidence="1" type="primary">AUGUSTUS-3.0.2_34209</name>
    <name evidence="1" type="ORF">TcasGA2_TC034209</name>
</gene>
<keyword evidence="2" id="KW-1185">Reference proteome</keyword>
<accession>A0A139W8Q3</accession>
<protein>
    <submittedName>
        <fullName evidence="1">Uncharacterized protein</fullName>
    </submittedName>
</protein>
<reference evidence="1 2" key="1">
    <citation type="journal article" date="2008" name="Nature">
        <title>The genome of the model beetle and pest Tribolium castaneum.</title>
        <authorList>
            <consortium name="Tribolium Genome Sequencing Consortium"/>
            <person name="Richards S."/>
            <person name="Gibbs R.A."/>
            <person name="Weinstock G.M."/>
            <person name="Brown S.J."/>
            <person name="Denell R."/>
            <person name="Beeman R.W."/>
            <person name="Gibbs R."/>
            <person name="Beeman R.W."/>
            <person name="Brown S.J."/>
            <person name="Bucher G."/>
            <person name="Friedrich M."/>
            <person name="Grimmelikhuijzen C.J."/>
            <person name="Klingler M."/>
            <person name="Lorenzen M."/>
            <person name="Richards S."/>
            <person name="Roth S."/>
            <person name="Schroder R."/>
            <person name="Tautz D."/>
            <person name="Zdobnov E.M."/>
            <person name="Muzny D."/>
            <person name="Gibbs R.A."/>
            <person name="Weinstock G.M."/>
            <person name="Attaway T."/>
            <person name="Bell S."/>
            <person name="Buhay C.J."/>
            <person name="Chandrabose M.N."/>
            <person name="Chavez D."/>
            <person name="Clerk-Blankenburg K.P."/>
            <person name="Cree A."/>
            <person name="Dao M."/>
            <person name="Davis C."/>
            <person name="Chacko J."/>
            <person name="Dinh H."/>
            <person name="Dugan-Rocha S."/>
            <person name="Fowler G."/>
            <person name="Garner T.T."/>
            <person name="Garnes J."/>
            <person name="Gnirke A."/>
            <person name="Hawes A."/>
            <person name="Hernandez J."/>
            <person name="Hines S."/>
            <person name="Holder M."/>
            <person name="Hume J."/>
            <person name="Jhangiani S.N."/>
            <person name="Joshi V."/>
            <person name="Khan Z.M."/>
            <person name="Jackson L."/>
            <person name="Kovar C."/>
            <person name="Kowis A."/>
            <person name="Lee S."/>
            <person name="Lewis L.R."/>
            <person name="Margolis J."/>
            <person name="Morgan M."/>
            <person name="Nazareth L.V."/>
            <person name="Nguyen N."/>
            <person name="Okwuonu G."/>
            <person name="Parker D."/>
            <person name="Richards S."/>
            <person name="Ruiz S.J."/>
            <person name="Santibanez J."/>
            <person name="Savard J."/>
            <person name="Scherer S.E."/>
            <person name="Schneider B."/>
            <person name="Sodergren E."/>
            <person name="Tautz D."/>
            <person name="Vattahil S."/>
            <person name="Villasana D."/>
            <person name="White C.S."/>
            <person name="Wright R."/>
            <person name="Park Y."/>
            <person name="Beeman R.W."/>
            <person name="Lord J."/>
            <person name="Oppert B."/>
            <person name="Lorenzen M."/>
            <person name="Brown S."/>
            <person name="Wang L."/>
            <person name="Savard J."/>
            <person name="Tautz D."/>
            <person name="Richards S."/>
            <person name="Weinstock G."/>
            <person name="Gibbs R.A."/>
            <person name="Liu Y."/>
            <person name="Worley K."/>
            <person name="Weinstock G."/>
            <person name="Elsik C.G."/>
            <person name="Reese J.T."/>
            <person name="Elhaik E."/>
            <person name="Landan G."/>
            <person name="Graur D."/>
            <person name="Arensburger P."/>
            <person name="Atkinson P."/>
            <person name="Beeman R.W."/>
            <person name="Beidler J."/>
            <person name="Brown S.J."/>
            <person name="Demuth J.P."/>
            <person name="Drury D.W."/>
            <person name="Du Y.Z."/>
            <person name="Fujiwara H."/>
            <person name="Lorenzen M."/>
            <person name="Maselli V."/>
            <person name="Osanai M."/>
            <person name="Park Y."/>
            <person name="Robertson H.M."/>
            <person name="Tu Z."/>
            <person name="Wang J.J."/>
            <person name="Wang S."/>
            <person name="Richards S."/>
            <person name="Song H."/>
            <person name="Zhang L."/>
            <person name="Sodergren E."/>
            <person name="Werner D."/>
            <person name="Stanke M."/>
            <person name="Morgenstern B."/>
            <person name="Solovyev V."/>
            <person name="Kosarev P."/>
            <person name="Brown G."/>
            <person name="Chen H.C."/>
            <person name="Ermolaeva O."/>
            <person name="Hlavina W."/>
            <person name="Kapustin Y."/>
            <person name="Kiryutin B."/>
            <person name="Kitts P."/>
            <person name="Maglott D."/>
            <person name="Pruitt K."/>
            <person name="Sapojnikov V."/>
            <person name="Souvorov A."/>
            <person name="Mackey A.J."/>
            <person name="Waterhouse R.M."/>
            <person name="Wyder S."/>
            <person name="Zdobnov E.M."/>
            <person name="Zdobnov E.M."/>
            <person name="Wyder S."/>
            <person name="Kriventseva E.V."/>
            <person name="Kadowaki T."/>
            <person name="Bork P."/>
            <person name="Aranda M."/>
            <person name="Bao R."/>
            <person name="Beermann A."/>
            <person name="Berns N."/>
            <person name="Bolognesi R."/>
            <person name="Bonneton F."/>
            <person name="Bopp D."/>
            <person name="Brown S.J."/>
            <person name="Bucher G."/>
            <person name="Butts T."/>
            <person name="Chaumot A."/>
            <person name="Denell R.E."/>
            <person name="Ferrier D.E."/>
            <person name="Friedrich M."/>
            <person name="Gordon C.M."/>
            <person name="Jindra M."/>
            <person name="Klingler M."/>
            <person name="Lan Q."/>
            <person name="Lattorff H.M."/>
            <person name="Laudet V."/>
            <person name="von Levetsow C."/>
            <person name="Liu Z."/>
            <person name="Lutz R."/>
            <person name="Lynch J.A."/>
            <person name="da Fonseca R.N."/>
            <person name="Posnien N."/>
            <person name="Reuter R."/>
            <person name="Roth S."/>
            <person name="Savard J."/>
            <person name="Schinko J.B."/>
            <person name="Schmitt C."/>
            <person name="Schoppmeier M."/>
            <person name="Schroder R."/>
            <person name="Shippy T.D."/>
            <person name="Simonnet F."/>
            <person name="Marques-Souza H."/>
            <person name="Tautz D."/>
            <person name="Tomoyasu Y."/>
            <person name="Trauner J."/>
            <person name="Van der Zee M."/>
            <person name="Vervoort M."/>
            <person name="Wittkopp N."/>
            <person name="Wimmer E.A."/>
            <person name="Yang X."/>
            <person name="Jones A.K."/>
            <person name="Sattelle D.B."/>
            <person name="Ebert P.R."/>
            <person name="Nelson D."/>
            <person name="Scott J.G."/>
            <person name="Beeman R.W."/>
            <person name="Muthukrishnan S."/>
            <person name="Kramer K.J."/>
            <person name="Arakane Y."/>
            <person name="Beeman R.W."/>
            <person name="Zhu Q."/>
            <person name="Hogenkamp D."/>
            <person name="Dixit R."/>
            <person name="Oppert B."/>
            <person name="Jiang H."/>
            <person name="Zou Z."/>
            <person name="Marshall J."/>
            <person name="Elpidina E."/>
            <person name="Vinokurov K."/>
            <person name="Oppert C."/>
            <person name="Zou Z."/>
            <person name="Evans J."/>
            <person name="Lu Z."/>
            <person name="Zhao P."/>
            <person name="Sumathipala N."/>
            <person name="Altincicek B."/>
            <person name="Vilcinskas A."/>
            <person name="Williams M."/>
            <person name="Hultmark D."/>
            <person name="Hetru C."/>
            <person name="Jiang H."/>
            <person name="Grimmelikhuijzen C.J."/>
            <person name="Hauser F."/>
            <person name="Cazzamali G."/>
            <person name="Williamson M."/>
            <person name="Park Y."/>
            <person name="Li B."/>
            <person name="Tanaka Y."/>
            <person name="Predel R."/>
            <person name="Neupert S."/>
            <person name="Schachtner J."/>
            <person name="Verleyen P."/>
            <person name="Raible F."/>
            <person name="Bork P."/>
            <person name="Friedrich M."/>
            <person name="Walden K.K."/>
            <person name="Robertson H.M."/>
            <person name="Angeli S."/>
            <person name="Foret S."/>
            <person name="Bucher G."/>
            <person name="Schuetz S."/>
            <person name="Maleszka R."/>
            <person name="Wimmer E.A."/>
            <person name="Beeman R.W."/>
            <person name="Lorenzen M."/>
            <person name="Tomoyasu Y."/>
            <person name="Miller S.C."/>
            <person name="Grossmann D."/>
            <person name="Bucher G."/>
        </authorList>
    </citation>
    <scope>NUCLEOTIDE SEQUENCE [LARGE SCALE GENOMIC DNA]</scope>
    <source>
        <strain evidence="1 2">Georgia GA2</strain>
    </source>
</reference>
<sequence length="48" mass="5656">MLLKLKLLPGAAPGFDEKIDNFMRNLMPVLVTLHCRFRVWWSLNIKTK</sequence>
<dbReference type="Proteomes" id="UP000007266">
    <property type="component" value="Unassembled WGS sequence"/>
</dbReference>
<organism evidence="1 2">
    <name type="scientific">Tribolium castaneum</name>
    <name type="common">Red flour beetle</name>
    <dbReference type="NCBI Taxonomy" id="7070"/>
    <lineage>
        <taxon>Eukaryota</taxon>
        <taxon>Metazoa</taxon>
        <taxon>Ecdysozoa</taxon>
        <taxon>Arthropoda</taxon>
        <taxon>Hexapoda</taxon>
        <taxon>Insecta</taxon>
        <taxon>Pterygota</taxon>
        <taxon>Neoptera</taxon>
        <taxon>Endopterygota</taxon>
        <taxon>Coleoptera</taxon>
        <taxon>Polyphaga</taxon>
        <taxon>Cucujiformia</taxon>
        <taxon>Tenebrionidae</taxon>
        <taxon>Tenebrionidae incertae sedis</taxon>
        <taxon>Tribolium</taxon>
    </lineage>
</organism>
<evidence type="ECO:0000313" key="2">
    <source>
        <dbReference type="Proteomes" id="UP000007266"/>
    </source>
</evidence>
<proteinExistence type="predicted"/>
<dbReference type="EMBL" id="KQ973112">
    <property type="protein sequence ID" value="KXZ75671.1"/>
    <property type="molecule type" value="Genomic_DNA"/>
</dbReference>
<dbReference type="AlphaFoldDB" id="A0A139W8Q3"/>
<dbReference type="InParanoid" id="A0A139W8Q3"/>
<reference evidence="1 2" key="2">
    <citation type="journal article" date="2010" name="Nucleic Acids Res.">
        <title>BeetleBase in 2010: revisions to provide comprehensive genomic information for Tribolium castaneum.</title>
        <authorList>
            <person name="Kim H.S."/>
            <person name="Murphy T."/>
            <person name="Xia J."/>
            <person name="Caragea D."/>
            <person name="Park Y."/>
            <person name="Beeman R.W."/>
            <person name="Lorenzen M.D."/>
            <person name="Butcher S."/>
            <person name="Manak J.R."/>
            <person name="Brown S.J."/>
        </authorList>
    </citation>
    <scope>NUCLEOTIDE SEQUENCE [LARGE SCALE GENOMIC DNA]</scope>
    <source>
        <strain evidence="1 2">Georgia GA2</strain>
    </source>
</reference>
<name>A0A139W8Q3_TRICA</name>
<evidence type="ECO:0000313" key="1">
    <source>
        <dbReference type="EMBL" id="KXZ75671.1"/>
    </source>
</evidence>